<evidence type="ECO:0008006" key="5">
    <source>
        <dbReference type="Google" id="ProtNLM"/>
    </source>
</evidence>
<organism evidence="3 4">
    <name type="scientific">Nocardiopsis changdeensis</name>
    <dbReference type="NCBI Taxonomy" id="2831969"/>
    <lineage>
        <taxon>Bacteria</taxon>
        <taxon>Bacillati</taxon>
        <taxon>Actinomycetota</taxon>
        <taxon>Actinomycetes</taxon>
        <taxon>Streptosporangiales</taxon>
        <taxon>Nocardiopsidaceae</taxon>
        <taxon>Nocardiopsis</taxon>
    </lineage>
</organism>
<feature type="compositionally biased region" description="Acidic residues" evidence="1">
    <location>
        <begin position="25"/>
        <end position="34"/>
    </location>
</feature>
<reference evidence="3 4" key="1">
    <citation type="submission" date="2021-05" db="EMBL/GenBank/DDBJ databases">
        <title>Direct Submission.</title>
        <authorList>
            <person name="Li K."/>
            <person name="Gao J."/>
        </authorList>
    </citation>
    <scope>NUCLEOTIDE SEQUENCE [LARGE SCALE GENOMIC DNA]</scope>
    <source>
        <strain evidence="3 4">Mg02</strain>
    </source>
</reference>
<evidence type="ECO:0000256" key="1">
    <source>
        <dbReference type="SAM" id="MobiDB-lite"/>
    </source>
</evidence>
<dbReference type="InterPro" id="IPR029046">
    <property type="entry name" value="LolA/LolB/LppX"/>
</dbReference>
<feature type="region of interest" description="Disordered" evidence="1">
    <location>
        <begin position="23"/>
        <end position="54"/>
    </location>
</feature>
<dbReference type="Gene3D" id="2.50.20.20">
    <property type="match status" value="1"/>
</dbReference>
<evidence type="ECO:0000313" key="3">
    <source>
        <dbReference type="EMBL" id="QUX22191.1"/>
    </source>
</evidence>
<feature type="chain" id="PRO_5047034816" description="LppX_LprAFG lipoprotein" evidence="2">
    <location>
        <begin position="23"/>
        <end position="287"/>
    </location>
</feature>
<proteinExistence type="predicted"/>
<sequence>MKTRVPALFTAGILALPLAACGAEEAPEPTEEATEAAAETPAGENGGGGILDLLNSLGENTAEMTDYTFVLSMTVPDPELGELDVELTYEVMDDPQAMQITMVMPELGEMLAETLAMAGEDLGLTEEELGTQVMIVLPDGETIFSDHIGMYEADTPWVRDTGEDASDLHPDELFDIQGLPDMVGAFAGIEQAEETGTEDVDGVPTTVVEIVLTEEEAAALDAAPKAAIKDLLGGAVDESLEVSLWISEDGFPMRMSVDDNGETLEMEFSGIGTTSFEIPSEDQISDM</sequence>
<feature type="signal peptide" evidence="2">
    <location>
        <begin position="1"/>
        <end position="22"/>
    </location>
</feature>
<dbReference type="EMBL" id="CP074133">
    <property type="protein sequence ID" value="QUX22191.1"/>
    <property type="molecule type" value="Genomic_DNA"/>
</dbReference>
<protein>
    <recommendedName>
        <fullName evidence="5">LppX_LprAFG lipoprotein</fullName>
    </recommendedName>
</protein>
<evidence type="ECO:0000256" key="2">
    <source>
        <dbReference type="SAM" id="SignalP"/>
    </source>
</evidence>
<keyword evidence="4" id="KW-1185">Reference proteome</keyword>
<evidence type="ECO:0000313" key="4">
    <source>
        <dbReference type="Proteomes" id="UP000676079"/>
    </source>
</evidence>
<gene>
    <name evidence="3" type="ORF">KGD84_28210</name>
</gene>
<dbReference type="SUPFAM" id="SSF89392">
    <property type="entry name" value="Prokaryotic lipoproteins and lipoprotein localization factors"/>
    <property type="match status" value="1"/>
</dbReference>
<keyword evidence="2" id="KW-0732">Signal</keyword>
<dbReference type="RefSeq" id="WP_220563409.1">
    <property type="nucleotide sequence ID" value="NZ_CP074133.1"/>
</dbReference>
<dbReference type="Proteomes" id="UP000676079">
    <property type="component" value="Chromosome"/>
</dbReference>
<accession>A0ABX8BMS6</accession>
<name>A0ABX8BMS6_9ACTN</name>